<sequence length="61" mass="6973">MVKIIKAGKTFRMEKGVVIYVGKDLSVKAELIEQPKIVSVDANLYSCAIFISEEDKKWRQK</sequence>
<accession>A0A5Q0TWG5</accession>
<dbReference type="EMBL" id="MK783188">
    <property type="protein sequence ID" value="QGA72457.1"/>
    <property type="molecule type" value="Genomic_DNA"/>
</dbReference>
<name>A0A5Q0TWG5_9VIRU</name>
<evidence type="ECO:0000313" key="1">
    <source>
        <dbReference type="EMBL" id="QGA72457.1"/>
    </source>
</evidence>
<protein>
    <submittedName>
        <fullName evidence="1">Uncharacterized protein</fullName>
    </submittedName>
</protein>
<organism evidence="1">
    <name type="scientific">uncultured virus</name>
    <dbReference type="NCBI Taxonomy" id="340016"/>
    <lineage>
        <taxon>Viruses</taxon>
        <taxon>environmental samples</taxon>
    </lineage>
</organism>
<proteinExistence type="predicted"/>
<reference evidence="1" key="1">
    <citation type="submission" date="2019-04" db="EMBL/GenBank/DDBJ databases">
        <title>Diversity and Distribution of a Novel Hyperthermophilic Aquificales Virus Family.</title>
        <authorList>
            <person name="Mead D.A."/>
            <person name="Chevrette M.G."/>
            <person name="Lodes M."/>
            <person name="Hedlund B."/>
            <person name="Schoenfeld T.W."/>
            <person name="Monsma S.A."/>
        </authorList>
    </citation>
    <scope>NUCLEOTIDE SEQUENCE</scope>
</reference>